<sequence>MRALEFAEQVTQNHLNRRRFFQFFTGTYITGSLCLVTFQIISEHFQRTSQHTHPKVTAHSELLALLAISNSA</sequence>
<gene>
    <name evidence="2" type="ORF">V6x_51220</name>
</gene>
<evidence type="ECO:0000313" key="2">
    <source>
        <dbReference type="EMBL" id="QDU05386.1"/>
    </source>
</evidence>
<keyword evidence="1" id="KW-0812">Transmembrane</keyword>
<protein>
    <submittedName>
        <fullName evidence="2">Uncharacterized protein</fullName>
    </submittedName>
</protein>
<dbReference type="AlphaFoldDB" id="A0A517WJG6"/>
<accession>A0A517WJG6</accession>
<evidence type="ECO:0000256" key="1">
    <source>
        <dbReference type="SAM" id="Phobius"/>
    </source>
</evidence>
<proteinExistence type="predicted"/>
<evidence type="ECO:0000313" key="3">
    <source>
        <dbReference type="Proteomes" id="UP000320722"/>
    </source>
</evidence>
<name>A0A517WJG6_9PLAN</name>
<organism evidence="2 3">
    <name type="scientific">Gimesia chilikensis</name>
    <dbReference type="NCBI Taxonomy" id="2605989"/>
    <lineage>
        <taxon>Bacteria</taxon>
        <taxon>Pseudomonadati</taxon>
        <taxon>Planctomycetota</taxon>
        <taxon>Planctomycetia</taxon>
        <taxon>Planctomycetales</taxon>
        <taxon>Planctomycetaceae</taxon>
        <taxon>Gimesia</taxon>
    </lineage>
</organism>
<keyword evidence="1" id="KW-1133">Transmembrane helix</keyword>
<feature type="transmembrane region" description="Helical" evidence="1">
    <location>
        <begin position="20"/>
        <end position="41"/>
    </location>
</feature>
<keyword evidence="1" id="KW-0472">Membrane</keyword>
<dbReference type="EMBL" id="CP036347">
    <property type="protein sequence ID" value="QDU05386.1"/>
    <property type="molecule type" value="Genomic_DNA"/>
</dbReference>
<reference evidence="2 3" key="1">
    <citation type="submission" date="2019-02" db="EMBL/GenBank/DDBJ databases">
        <title>Deep-cultivation of Planctomycetes and their phenomic and genomic characterization uncovers novel biology.</title>
        <authorList>
            <person name="Wiegand S."/>
            <person name="Jogler M."/>
            <person name="Boedeker C."/>
            <person name="Pinto D."/>
            <person name="Vollmers J."/>
            <person name="Rivas-Marin E."/>
            <person name="Kohn T."/>
            <person name="Peeters S.H."/>
            <person name="Heuer A."/>
            <person name="Rast P."/>
            <person name="Oberbeckmann S."/>
            <person name="Bunk B."/>
            <person name="Jeske O."/>
            <person name="Meyerdierks A."/>
            <person name="Storesund J.E."/>
            <person name="Kallscheuer N."/>
            <person name="Luecker S."/>
            <person name="Lage O.M."/>
            <person name="Pohl T."/>
            <person name="Merkel B.J."/>
            <person name="Hornburger P."/>
            <person name="Mueller R.-W."/>
            <person name="Bruemmer F."/>
            <person name="Labrenz M."/>
            <person name="Spormann A.M."/>
            <person name="Op den Camp H."/>
            <person name="Overmann J."/>
            <person name="Amann R."/>
            <person name="Jetten M.S.M."/>
            <person name="Mascher T."/>
            <person name="Medema M.H."/>
            <person name="Devos D.P."/>
            <person name="Kaster A.-K."/>
            <person name="Ovreas L."/>
            <person name="Rohde M."/>
            <person name="Galperin M.Y."/>
            <person name="Jogler C."/>
        </authorList>
    </citation>
    <scope>NUCLEOTIDE SEQUENCE [LARGE SCALE GENOMIC DNA]</scope>
    <source>
        <strain evidence="2 3">V6</strain>
    </source>
</reference>
<dbReference type="Proteomes" id="UP000320722">
    <property type="component" value="Chromosome"/>
</dbReference>